<dbReference type="InterPro" id="IPR009211">
    <property type="entry name" value="TagJ"/>
</dbReference>
<evidence type="ECO:0000313" key="1">
    <source>
        <dbReference type="EMBL" id="AHG20841.1"/>
    </source>
</evidence>
<dbReference type="Proteomes" id="UP000019030">
    <property type="component" value="Chromosome"/>
</dbReference>
<reference evidence="1 2" key="1">
    <citation type="submission" date="2014-01" db="EMBL/GenBank/DDBJ databases">
        <title>Isolation of Serratia multitudinisentens RB-25 from Ex-Landfill site.</title>
        <authorList>
            <person name="Robson E.H.J."/>
        </authorList>
    </citation>
    <scope>NUCLEOTIDE SEQUENCE [LARGE SCALE GENOMIC DNA]</scope>
    <source>
        <strain evidence="1 2">RB-25</strain>
    </source>
</reference>
<evidence type="ECO:0000313" key="2">
    <source>
        <dbReference type="Proteomes" id="UP000019030"/>
    </source>
</evidence>
<dbReference type="InterPro" id="IPR011990">
    <property type="entry name" value="TPR-like_helical_dom_sf"/>
</dbReference>
<name>W0LAS8_9GAMM</name>
<sequence>MKSLANMLQDNTINGAIAHVESDIKTRPTDADLRAALVQLLCLSGNWQRAKMQLKSWQALKPIAQPTTLLLMQSVEAELQRQAVFAGHASPMLLNHEESWMMQMLQALHHDVQGENGQAEAIRDRALDEAAASSGQLTFVAGGEAQTEAFAWLADGDGRLGPICELALNGGYYWLPFTAIASIQFQAPQSAIDLVWSHALVRLVDGREQVCQLPARYPLLADADDTLLLGKRTEWHPLGDSQHYVGSGLKTWLSGENEFPLHSLRQLTFDQGNG</sequence>
<dbReference type="AlphaFoldDB" id="W0LAS8"/>
<dbReference type="eggNOG" id="COG4455">
    <property type="taxonomic scope" value="Bacteria"/>
</dbReference>
<protein>
    <submittedName>
        <fullName evidence="1">Protein of avirulence locus ImpE</fullName>
    </submittedName>
</protein>
<gene>
    <name evidence="1" type="ORF">Z042_15430</name>
</gene>
<dbReference type="PATRIC" id="fig|1441930.4.peg.3038"/>
<dbReference type="STRING" id="1441930.Z042_15430"/>
<accession>W0LAS8</accession>
<dbReference type="Pfam" id="PF07024">
    <property type="entry name" value="ImpE"/>
    <property type="match status" value="1"/>
</dbReference>
<organism evidence="1 2">
    <name type="scientific">Chania multitudinisentens RB-25</name>
    <dbReference type="NCBI Taxonomy" id="1441930"/>
    <lineage>
        <taxon>Bacteria</taxon>
        <taxon>Pseudomonadati</taxon>
        <taxon>Pseudomonadota</taxon>
        <taxon>Gammaproteobacteria</taxon>
        <taxon>Enterobacterales</taxon>
        <taxon>Yersiniaceae</taxon>
        <taxon>Chania</taxon>
    </lineage>
</organism>
<proteinExistence type="predicted"/>
<dbReference type="RefSeq" id="WP_024912493.1">
    <property type="nucleotide sequence ID" value="NZ_CP007044.2"/>
</dbReference>
<dbReference type="Gene3D" id="1.25.40.10">
    <property type="entry name" value="Tetratricopeptide repeat domain"/>
    <property type="match status" value="1"/>
</dbReference>
<dbReference type="KEGG" id="sfo:Z042_15430"/>
<dbReference type="HOGENOM" id="CLU_087908_1_0_6"/>
<reference evidence="1 2" key="2">
    <citation type="submission" date="2015-03" db="EMBL/GenBank/DDBJ databases">
        <authorList>
            <person name="Chan K.-G."/>
        </authorList>
    </citation>
    <scope>NUCLEOTIDE SEQUENCE [LARGE SCALE GENOMIC DNA]</scope>
    <source>
        <strain evidence="1 2">RB-25</strain>
    </source>
</reference>
<dbReference type="SUPFAM" id="SSF144059">
    <property type="entry name" value="ImpE-like"/>
    <property type="match status" value="1"/>
</dbReference>
<keyword evidence="2" id="KW-1185">Reference proteome</keyword>
<dbReference type="PIRSF" id="PIRSF029288">
    <property type="entry name" value="SciE_ImpE"/>
    <property type="match status" value="1"/>
</dbReference>
<dbReference type="EMBL" id="CP007044">
    <property type="protein sequence ID" value="AHG20841.1"/>
    <property type="molecule type" value="Genomic_DNA"/>
</dbReference>